<dbReference type="InterPro" id="IPR014721">
    <property type="entry name" value="Ribsml_uS5_D2-typ_fold_subgr"/>
</dbReference>
<accession>A0A0P1A9J1</accession>
<evidence type="ECO:0000256" key="1">
    <source>
        <dbReference type="ARBA" id="ARBA00005017"/>
    </source>
</evidence>
<dbReference type="OrthoDB" id="10262935at2759"/>
<dbReference type="GO" id="GO:0010142">
    <property type="term" value="P:farnesyl diphosphate biosynthetic process, mevalonate pathway"/>
    <property type="evidence" value="ECO:0007669"/>
    <property type="project" value="TreeGrafter"/>
</dbReference>
<evidence type="ECO:0000256" key="7">
    <source>
        <dbReference type="ARBA" id="ARBA00022777"/>
    </source>
</evidence>
<dbReference type="Gene3D" id="3.30.230.10">
    <property type="match status" value="1"/>
</dbReference>
<organism evidence="13 14">
    <name type="scientific">Plasmopara halstedii</name>
    <name type="common">Downy mildew of sunflower</name>
    <dbReference type="NCBI Taxonomy" id="4781"/>
    <lineage>
        <taxon>Eukaryota</taxon>
        <taxon>Sar</taxon>
        <taxon>Stramenopiles</taxon>
        <taxon>Oomycota</taxon>
        <taxon>Peronosporomycetes</taxon>
        <taxon>Peronosporales</taxon>
        <taxon>Peronosporaceae</taxon>
        <taxon>Plasmopara</taxon>
    </lineage>
</organism>
<dbReference type="PIRSF" id="PIRSF017288">
    <property type="entry name" value="PMK_GHMP_euk"/>
    <property type="match status" value="1"/>
</dbReference>
<dbReference type="InterPro" id="IPR020568">
    <property type="entry name" value="Ribosomal_Su5_D2-typ_SF"/>
</dbReference>
<dbReference type="GO" id="GO:0019287">
    <property type="term" value="P:isopentenyl diphosphate biosynthetic process, mevalonate pathway"/>
    <property type="evidence" value="ECO:0007669"/>
    <property type="project" value="TreeGrafter"/>
</dbReference>
<dbReference type="GO" id="GO:0006694">
    <property type="term" value="P:steroid biosynthetic process"/>
    <property type="evidence" value="ECO:0007669"/>
    <property type="project" value="UniProtKB-KW"/>
</dbReference>
<evidence type="ECO:0000256" key="6">
    <source>
        <dbReference type="ARBA" id="ARBA00022741"/>
    </source>
</evidence>
<keyword evidence="6" id="KW-0547">Nucleotide-binding</keyword>
<dbReference type="InterPro" id="IPR016005">
    <property type="entry name" value="Erg8"/>
</dbReference>
<dbReference type="STRING" id="4781.A0A0P1A9J1"/>
<keyword evidence="7 13" id="KW-0418">Kinase</keyword>
<dbReference type="EC" id="2.7.4.2" evidence="3"/>
<keyword evidence="4" id="KW-0444">Lipid biosynthesis</keyword>
<name>A0A0P1A9J1_PLAHL</name>
<evidence type="ECO:0000256" key="8">
    <source>
        <dbReference type="ARBA" id="ARBA00022840"/>
    </source>
</evidence>
<comment type="similarity">
    <text evidence="2">Belongs to the GHMP kinase family. Mevalonate kinase subfamily.</text>
</comment>
<evidence type="ECO:0000256" key="3">
    <source>
        <dbReference type="ARBA" id="ARBA00012958"/>
    </source>
</evidence>
<dbReference type="GO" id="GO:0005524">
    <property type="term" value="F:ATP binding"/>
    <property type="evidence" value="ECO:0007669"/>
    <property type="project" value="UniProtKB-KW"/>
</dbReference>
<keyword evidence="10" id="KW-0443">Lipid metabolism</keyword>
<dbReference type="InterPro" id="IPR006204">
    <property type="entry name" value="GHMP_kinase_N_dom"/>
</dbReference>
<dbReference type="RefSeq" id="XP_024573395.1">
    <property type="nucleotide sequence ID" value="XM_024722306.1"/>
</dbReference>
<dbReference type="PANTHER" id="PTHR31814:SF2">
    <property type="entry name" value="PHOSPHOMEVALONATE KINASE"/>
    <property type="match status" value="1"/>
</dbReference>
<dbReference type="AlphaFoldDB" id="A0A0P1A9J1"/>
<evidence type="ECO:0000313" key="14">
    <source>
        <dbReference type="Proteomes" id="UP000054928"/>
    </source>
</evidence>
<dbReference type="GeneID" id="36399545"/>
<dbReference type="Proteomes" id="UP000054928">
    <property type="component" value="Unassembled WGS sequence"/>
</dbReference>
<dbReference type="GO" id="GO:0004631">
    <property type="term" value="F:phosphomevalonate kinase activity"/>
    <property type="evidence" value="ECO:0007669"/>
    <property type="project" value="UniProtKB-EC"/>
</dbReference>
<evidence type="ECO:0000259" key="12">
    <source>
        <dbReference type="Pfam" id="PF00288"/>
    </source>
</evidence>
<reference evidence="14" key="1">
    <citation type="submission" date="2014-09" db="EMBL/GenBank/DDBJ databases">
        <authorList>
            <person name="Sharma Rahul"/>
            <person name="Thines Marco"/>
        </authorList>
    </citation>
    <scope>NUCLEOTIDE SEQUENCE [LARGE SCALE GENOMIC DNA]</scope>
</reference>
<feature type="domain" description="GHMP kinase N-terminal" evidence="12">
    <location>
        <begin position="184"/>
        <end position="252"/>
    </location>
</feature>
<dbReference type="Pfam" id="PF00288">
    <property type="entry name" value="GHMP_kinases_N"/>
    <property type="match status" value="1"/>
</dbReference>
<keyword evidence="14" id="KW-1185">Reference proteome</keyword>
<dbReference type="EMBL" id="CCYD01000261">
    <property type="protein sequence ID" value="CEG37026.1"/>
    <property type="molecule type" value="Genomic_DNA"/>
</dbReference>
<comment type="pathway">
    <text evidence="1">Isoprenoid biosynthesis; isopentenyl diphosphate biosynthesis via mevalonate pathway; isopentenyl diphosphate from (R)-mevalonate: step 2/3.</text>
</comment>
<evidence type="ECO:0000256" key="4">
    <source>
        <dbReference type="ARBA" id="ARBA00022516"/>
    </source>
</evidence>
<keyword evidence="9" id="KW-0752">Steroid biosynthesis</keyword>
<dbReference type="InterPro" id="IPR035102">
    <property type="entry name" value="Phosphomevalonate_kinase"/>
</dbReference>
<evidence type="ECO:0000256" key="2">
    <source>
        <dbReference type="ARBA" id="ARBA00006495"/>
    </source>
</evidence>
<keyword evidence="11" id="KW-0753">Steroid metabolism</keyword>
<dbReference type="PANTHER" id="PTHR31814">
    <property type="match status" value="1"/>
</dbReference>
<sequence>MTSLEAKCVSAPGKVLLVGGYLILDERYSGLVLSTTARFYSQVEAKKLDVTDVMSTSSSEWECLFPLTIESKQFSQIVHGWIEENGDKRFRFRLRDNSHCNSYLEKTVLCVVNGIAGLNAFKSKDTYQQLKITKTGVYVTLYGENDFYSQVERLQDANLPITRANLNALQPFLPPIMKEHDGERVAVKTGLGSSAALVTSLVAALVAFFVPAMNIEKEERDLEVVHNLAQLSHCYVQRKIGSGFDVSAACFGSQRYTRFPASIIDALMSENALIPDAIGHCVENRELWNTSSRVKPIRLPSNCHLIMGDVSSGSATVSMVRQVMKWQQEQHETAKTLMNNLNRYSMEVEQGLADICELEDRCSTPVDWKAIAFHRREQTSDLFF</sequence>
<evidence type="ECO:0000256" key="5">
    <source>
        <dbReference type="ARBA" id="ARBA00022679"/>
    </source>
</evidence>
<evidence type="ECO:0000313" key="13">
    <source>
        <dbReference type="EMBL" id="CEG37026.1"/>
    </source>
</evidence>
<evidence type="ECO:0000256" key="11">
    <source>
        <dbReference type="ARBA" id="ARBA00023221"/>
    </source>
</evidence>
<dbReference type="OMA" id="NAYECII"/>
<evidence type="ECO:0000256" key="9">
    <source>
        <dbReference type="ARBA" id="ARBA00022955"/>
    </source>
</evidence>
<keyword evidence="5" id="KW-0808">Transferase</keyword>
<keyword evidence="8" id="KW-0067">ATP-binding</keyword>
<evidence type="ECO:0000256" key="10">
    <source>
        <dbReference type="ARBA" id="ARBA00023098"/>
    </source>
</evidence>
<protein>
    <recommendedName>
        <fullName evidence="3">phosphomevalonate kinase</fullName>
        <ecNumber evidence="3">2.7.4.2</ecNumber>
    </recommendedName>
</protein>
<dbReference type="SUPFAM" id="SSF54211">
    <property type="entry name" value="Ribosomal protein S5 domain 2-like"/>
    <property type="match status" value="1"/>
</dbReference>
<proteinExistence type="inferred from homology"/>
<dbReference type="GO" id="GO:0005777">
    <property type="term" value="C:peroxisome"/>
    <property type="evidence" value="ECO:0007669"/>
    <property type="project" value="TreeGrafter"/>
</dbReference>